<evidence type="ECO:0000256" key="1">
    <source>
        <dbReference type="ARBA" id="ARBA00008239"/>
    </source>
</evidence>
<name>A0A7Y0FKA2_9FLAO</name>
<accession>A0A7Y0FKA2</accession>
<proteinExistence type="inferred from homology"/>
<dbReference type="Pfam" id="PF13589">
    <property type="entry name" value="HATPase_c_3"/>
    <property type="match status" value="1"/>
</dbReference>
<evidence type="ECO:0000256" key="4">
    <source>
        <dbReference type="ARBA" id="ARBA00023186"/>
    </source>
</evidence>
<dbReference type="Proteomes" id="UP000552615">
    <property type="component" value="Unassembled WGS sequence"/>
</dbReference>
<dbReference type="GO" id="GO:0005524">
    <property type="term" value="F:ATP binding"/>
    <property type="evidence" value="ECO:0007669"/>
    <property type="project" value="UniProtKB-KW"/>
</dbReference>
<dbReference type="GO" id="GO:0140662">
    <property type="term" value="F:ATP-dependent protein folding chaperone"/>
    <property type="evidence" value="ECO:0007669"/>
    <property type="project" value="InterPro"/>
</dbReference>
<dbReference type="SUPFAM" id="SSF55874">
    <property type="entry name" value="ATPase domain of HSP90 chaperone/DNA topoisomerase II/histidine kinase"/>
    <property type="match status" value="1"/>
</dbReference>
<dbReference type="InterPro" id="IPR001404">
    <property type="entry name" value="Hsp90_fam"/>
</dbReference>
<comment type="similarity">
    <text evidence="1">Belongs to the heat shock protein 90 family.</text>
</comment>
<sequence>MNKLDAVMVEDSFLLTALQNKSAEKLAFSDYMDIFLAFKRLVSQHVKFICQVFPEYTPHEEEFHLRRLLGLAEEILGHELIERLNAAELLILCLSIFGHDWGMAVSQAEKDAIADRPGSSPEEYALLNSEHNRFARHLEVFGEKTDKISDFTWQEYIRKTHAERSAQRVRKYFKTIDNGIGEAAARVCIGHWLDFKELRDQDDYPLNYIVKGERVNLRAVAIYLRLIDLFDITNERTPYAIYKYTAPQSYRSKMEWSKHFAINSLATVAFQNGRLIQVDGQTNDYKVYAELEDLRTFCVEQLVGCNDLLKDDPSERYYLNIFDIKWNVRALGFDPILIKFQFDRTKMFDVLSEEIYSGDKYVFIRELVQNSIDAIRMRKEWIEKNTGATVSNFGRISIEVEDAGDDLLTVSIKDDGIGMDQYIIENYLSIAGKSYYGSDEFKQLGLEMDPISKFGVGILSCFMVADKVHISTFKDPHIKSDSKVINIDIPHVDQQFRVSATNHEYEPVGTTVTVYVSKNKIRGKVDEDPRIDITSYLKNLTGYIDFPIYIKEGGKSTVIVDPLDKTDSYPGYEVHRLDTAVDFSKIFLPQSLKLAREHFTVKQISIHDDLKMEGVTGSVSFIIPKDPFLKIAGYPSNKPEYSLVFPGKRTQDRIVKIRSIWSSYKHANPGRDYPYGQSSYSTEPYKVYLDGILVPRAIPPTSVEGGSFEGHLSEDFFDYYPMERFVVPQLHVQFIKNDIRQTNISRTEIRQQTYFWDEALAKKLYLYIIEIHKEKLMDPDLKKRMMYINYLIFFYRVPLSVIIKFIGLENAPLMTVNEQGILKFDTWKNHMGRPVHFQPSYTYWFREMVLKEFDERHKLDENLLDWRGDTFVISDISYPELYKKKGSVQAITGSLLAQSYIFLSHTFCSFRFVESPWFGGPPLIQARWDPSVATCSPEYFEILTKAAENIETVEEEYFGQLLYEIREELHEYIDVFPQIGPFQEPYEDAMGYGTGILNQRHPFTKRLLRILANIAVLEQKPIASSAELAQLIDKVMELPFFDHNTYFDHEFLLHETNMVIDEINVMIESGQLIKNYEPLEHLSIEVFVEETIFETEKGSYYQFFNMSDTEDYGLNPFYSHSL</sequence>
<dbReference type="InterPro" id="IPR036890">
    <property type="entry name" value="HATPase_C_sf"/>
</dbReference>
<comment type="caution">
    <text evidence="6">The sequence shown here is derived from an EMBL/GenBank/DDBJ whole genome shotgun (WGS) entry which is preliminary data.</text>
</comment>
<keyword evidence="3" id="KW-0067">ATP-binding</keyword>
<evidence type="ECO:0000259" key="5">
    <source>
        <dbReference type="Pfam" id="PF24391"/>
    </source>
</evidence>
<dbReference type="PANTHER" id="PTHR11528">
    <property type="entry name" value="HEAT SHOCK PROTEIN 90 FAMILY MEMBER"/>
    <property type="match status" value="1"/>
</dbReference>
<keyword evidence="2" id="KW-0547">Nucleotide-binding</keyword>
<evidence type="ECO:0000313" key="7">
    <source>
        <dbReference type="Proteomes" id="UP000552615"/>
    </source>
</evidence>
<protein>
    <recommendedName>
        <fullName evidence="5">HD-CE domain-containing protein</fullName>
    </recommendedName>
</protein>
<dbReference type="RefSeq" id="WP_169232588.1">
    <property type="nucleotide sequence ID" value="NZ_JABBGF010000004.1"/>
</dbReference>
<keyword evidence="7" id="KW-1185">Reference proteome</keyword>
<dbReference type="GO" id="GO:0016887">
    <property type="term" value="F:ATP hydrolysis activity"/>
    <property type="evidence" value="ECO:0007669"/>
    <property type="project" value="InterPro"/>
</dbReference>
<dbReference type="EMBL" id="JABBGF010000004">
    <property type="protein sequence ID" value="NML59246.1"/>
    <property type="molecule type" value="Genomic_DNA"/>
</dbReference>
<dbReference type="PRINTS" id="PR00775">
    <property type="entry name" value="HEATSHOCK90"/>
</dbReference>
<dbReference type="AlphaFoldDB" id="A0A7Y0FKA2"/>
<feature type="domain" description="HD-CE" evidence="5">
    <location>
        <begin position="53"/>
        <end position="266"/>
    </location>
</feature>
<organism evidence="6 7">
    <name type="scientific">Chryseobacterium cheonjiense</name>
    <dbReference type="NCBI Taxonomy" id="2728845"/>
    <lineage>
        <taxon>Bacteria</taxon>
        <taxon>Pseudomonadati</taxon>
        <taxon>Bacteroidota</taxon>
        <taxon>Flavobacteriia</taxon>
        <taxon>Flavobacteriales</taxon>
        <taxon>Weeksellaceae</taxon>
        <taxon>Chryseobacterium group</taxon>
        <taxon>Chryseobacterium</taxon>
    </lineage>
</organism>
<evidence type="ECO:0000313" key="6">
    <source>
        <dbReference type="EMBL" id="NML59246.1"/>
    </source>
</evidence>
<dbReference type="InterPro" id="IPR056471">
    <property type="entry name" value="HD-CE"/>
</dbReference>
<dbReference type="Gene3D" id="3.30.565.10">
    <property type="entry name" value="Histidine kinase-like ATPase, C-terminal domain"/>
    <property type="match status" value="1"/>
</dbReference>
<dbReference type="InterPro" id="IPR020575">
    <property type="entry name" value="Hsp90_N"/>
</dbReference>
<evidence type="ECO:0000256" key="2">
    <source>
        <dbReference type="ARBA" id="ARBA00022741"/>
    </source>
</evidence>
<dbReference type="Pfam" id="PF24391">
    <property type="entry name" value="HD-CE"/>
    <property type="match status" value="1"/>
</dbReference>
<gene>
    <name evidence="6" type="ORF">HHL20_18115</name>
</gene>
<evidence type="ECO:0000256" key="3">
    <source>
        <dbReference type="ARBA" id="ARBA00022840"/>
    </source>
</evidence>
<dbReference type="GO" id="GO:0051082">
    <property type="term" value="F:unfolded protein binding"/>
    <property type="evidence" value="ECO:0007669"/>
    <property type="project" value="InterPro"/>
</dbReference>
<keyword evidence="4" id="KW-0143">Chaperone</keyword>
<reference evidence="6 7" key="1">
    <citation type="submission" date="2020-04" db="EMBL/GenBank/DDBJ databases">
        <title>Chryseobacterium sp. RJ-7-14 sp. nov., isolated from Jeju soil.</title>
        <authorList>
            <person name="Dahal R.H."/>
            <person name="Chaudhary D.K."/>
        </authorList>
    </citation>
    <scope>NUCLEOTIDE SEQUENCE [LARGE SCALE GENOMIC DNA]</scope>
    <source>
        <strain evidence="6 7">RJ-7-14</strain>
    </source>
</reference>